<organism evidence="2 3">
    <name type="scientific">Botryotinia fuckeliana (strain B05.10)</name>
    <name type="common">Noble rot fungus</name>
    <name type="synonym">Botrytis cinerea</name>
    <dbReference type="NCBI Taxonomy" id="332648"/>
    <lineage>
        <taxon>Eukaryota</taxon>
        <taxon>Fungi</taxon>
        <taxon>Dikarya</taxon>
        <taxon>Ascomycota</taxon>
        <taxon>Pezizomycotina</taxon>
        <taxon>Leotiomycetes</taxon>
        <taxon>Helotiales</taxon>
        <taxon>Sclerotiniaceae</taxon>
        <taxon>Botrytis</taxon>
    </lineage>
</organism>
<reference evidence="2 3" key="2">
    <citation type="journal article" date="2012" name="Eukaryot. Cell">
        <title>Genome update of Botrytis cinerea strains B05.10 and T4.</title>
        <authorList>
            <person name="Staats M."/>
            <person name="van Kan J.A."/>
        </authorList>
    </citation>
    <scope>NUCLEOTIDE SEQUENCE [LARGE SCALE GENOMIC DNA]</scope>
    <source>
        <strain evidence="2 3">B05.10</strain>
    </source>
</reference>
<dbReference type="PANTHER" id="PTHR47643:SF2">
    <property type="entry name" value="TPR DOMAIN PROTEIN (AFU_ORTHOLOGUE AFUA_5G12710)"/>
    <property type="match status" value="1"/>
</dbReference>
<dbReference type="SMART" id="SM00028">
    <property type="entry name" value="TPR"/>
    <property type="match status" value="4"/>
</dbReference>
<keyword evidence="3" id="KW-1185">Reference proteome</keyword>
<dbReference type="SUPFAM" id="SSF82199">
    <property type="entry name" value="SET domain"/>
    <property type="match status" value="1"/>
</dbReference>
<dbReference type="Gene3D" id="1.25.40.10">
    <property type="entry name" value="Tetratricopeptide repeat domain"/>
    <property type="match status" value="1"/>
</dbReference>
<dbReference type="InterPro" id="IPR053209">
    <property type="entry name" value="Gramillin-biosynth_MTr"/>
</dbReference>
<proteinExistence type="predicted"/>
<dbReference type="InterPro" id="IPR019734">
    <property type="entry name" value="TPR_rpt"/>
</dbReference>
<accession>A0A384J4Q9</accession>
<dbReference type="GeneID" id="5430457"/>
<dbReference type="Pfam" id="PF13174">
    <property type="entry name" value="TPR_6"/>
    <property type="match status" value="1"/>
</dbReference>
<dbReference type="RefSeq" id="XP_001549964.2">
    <property type="nucleotide sequence ID" value="XM_001549914.2"/>
</dbReference>
<feature type="domain" description="SET" evidence="1">
    <location>
        <begin position="356"/>
        <end position="546"/>
    </location>
</feature>
<dbReference type="Pfam" id="PF00856">
    <property type="entry name" value="SET"/>
    <property type="match status" value="1"/>
</dbReference>
<dbReference type="InterPro" id="IPR011990">
    <property type="entry name" value="TPR-like_helical_dom_sf"/>
</dbReference>
<name>A0A384J4Q9_BOTFB</name>
<dbReference type="AlphaFoldDB" id="A0A384J4Q9"/>
<evidence type="ECO:0000259" key="1">
    <source>
        <dbReference type="PROSITE" id="PS50280"/>
    </source>
</evidence>
<dbReference type="SUPFAM" id="SSF48452">
    <property type="entry name" value="TPR-like"/>
    <property type="match status" value="1"/>
</dbReference>
<dbReference type="Gene3D" id="2.170.270.10">
    <property type="entry name" value="SET domain"/>
    <property type="match status" value="1"/>
</dbReference>
<protein>
    <recommendedName>
        <fullName evidence="1">SET domain-containing protein</fullName>
    </recommendedName>
</protein>
<dbReference type="InterPro" id="IPR001214">
    <property type="entry name" value="SET_dom"/>
</dbReference>
<dbReference type="EMBL" id="CP009805">
    <property type="protein sequence ID" value="ATZ45506.1"/>
    <property type="molecule type" value="Genomic_DNA"/>
</dbReference>
<dbReference type="KEGG" id="bfu:BCIN_01g02760"/>
<dbReference type="InterPro" id="IPR046341">
    <property type="entry name" value="SET_dom_sf"/>
</dbReference>
<dbReference type="VEuPathDB" id="FungiDB:Bcin01g02760"/>
<dbReference type="PROSITE" id="PS50280">
    <property type="entry name" value="SET"/>
    <property type="match status" value="1"/>
</dbReference>
<dbReference type="Proteomes" id="UP000001798">
    <property type="component" value="Chromosome 1"/>
</dbReference>
<sequence>MNIYDVSDMSQYLQILNRQRMALKAAMRRQGQYPKDMKSRLELIRDFTMHALLERLYWPLRQNSNQLHSSFVASTYAPSTTPLNKLKPIHIKDLRLETHHRGSYLLVRASTPPIRMTAIMAIVEDENEDGIQLQLYQQPDERVRPATSVIMKNDVFLVKEPYFKTTSDGGYGLRVDHVSDITYLDAHHNLLPEKWKPTVIDISKTADDWKQEGNDAMEKKQYWKAIENYTAALKCSPSVHLAEIIRLNRALAHLRNGDFDAALTDTKCMVSLEDAPEKALYRAGQALYGLERFSECHDIFEQLCAKFPNNAAATTGLKRVCRRVKEQESGIYDFGSIYKELSTTRPPHLDHATYVGPVVVNSSPSRGQGLFTTRAVKTGELLLCEKAFAHCYAGVSEDSGAHAKTTLLINVHMNRMMVGTQGDLITAIVQKLWKNPSLIPKFQALHRGSYKLAKETEVDGKPVIDTFLVEQTMALNVFGCPLSSFECQSIEPEEVDKHHSCGIWLLASKINHSCLSNARRSFLGDLQLVRATSDIPANTEITYWYKLPTGESDEMQNELKHWGFQCKCIICTDSKDTPKTEITMRKKLLRNLKAVLDASHVAIPQAECLLNALEKTYKRPAIEVPRLALRESYFRLARAYSQRGTTDKAVSTTLRALESIGFVIKNASLPALPGKNLEIAKWELMLPGVIEAWIYLCTVYSALAPQHLQQAREYVKLSYKICMGEDHTFKQMHNV</sequence>
<reference evidence="2 3" key="1">
    <citation type="journal article" date="2011" name="PLoS Genet.">
        <title>Genomic analysis of the necrotrophic fungal pathogens Sclerotinia sclerotiorum and Botrytis cinerea.</title>
        <authorList>
            <person name="Amselem J."/>
            <person name="Cuomo C.A."/>
            <person name="van Kan J.A."/>
            <person name="Viaud M."/>
            <person name="Benito E.P."/>
            <person name="Couloux A."/>
            <person name="Coutinho P.M."/>
            <person name="de Vries R.P."/>
            <person name="Dyer P.S."/>
            <person name="Fillinger S."/>
            <person name="Fournier E."/>
            <person name="Gout L."/>
            <person name="Hahn M."/>
            <person name="Kohn L."/>
            <person name="Lapalu N."/>
            <person name="Plummer K.M."/>
            <person name="Pradier J.M."/>
            <person name="Quevillon E."/>
            <person name="Sharon A."/>
            <person name="Simon A."/>
            <person name="ten Have A."/>
            <person name="Tudzynski B."/>
            <person name="Tudzynski P."/>
            <person name="Wincker P."/>
            <person name="Andrew M."/>
            <person name="Anthouard V."/>
            <person name="Beever R.E."/>
            <person name="Beffa R."/>
            <person name="Benoit I."/>
            <person name="Bouzid O."/>
            <person name="Brault B."/>
            <person name="Chen Z."/>
            <person name="Choquer M."/>
            <person name="Collemare J."/>
            <person name="Cotton P."/>
            <person name="Danchin E.G."/>
            <person name="Da Silva C."/>
            <person name="Gautier A."/>
            <person name="Giraud C."/>
            <person name="Giraud T."/>
            <person name="Gonzalez C."/>
            <person name="Grossetete S."/>
            <person name="Guldener U."/>
            <person name="Henrissat B."/>
            <person name="Howlett B.J."/>
            <person name="Kodira C."/>
            <person name="Kretschmer M."/>
            <person name="Lappartient A."/>
            <person name="Leroch M."/>
            <person name="Levis C."/>
            <person name="Mauceli E."/>
            <person name="Neuveglise C."/>
            <person name="Oeser B."/>
            <person name="Pearson M."/>
            <person name="Poulain J."/>
            <person name="Poussereau N."/>
            <person name="Quesneville H."/>
            <person name="Rascle C."/>
            <person name="Schumacher J."/>
            <person name="Segurens B."/>
            <person name="Sexton A."/>
            <person name="Silva E."/>
            <person name="Sirven C."/>
            <person name="Soanes D.M."/>
            <person name="Talbot N.J."/>
            <person name="Templeton M."/>
            <person name="Yandava C."/>
            <person name="Yarden O."/>
            <person name="Zeng Q."/>
            <person name="Rollins J.A."/>
            <person name="Lebrun M.H."/>
            <person name="Dickman M."/>
        </authorList>
    </citation>
    <scope>NUCLEOTIDE SEQUENCE [LARGE SCALE GENOMIC DNA]</scope>
    <source>
        <strain evidence="2 3">B05.10</strain>
    </source>
</reference>
<dbReference type="CDD" id="cd20071">
    <property type="entry name" value="SET_SMYD"/>
    <property type="match status" value="1"/>
</dbReference>
<dbReference type="OrthoDB" id="438641at2759"/>
<evidence type="ECO:0000313" key="2">
    <source>
        <dbReference type="EMBL" id="ATZ45506.1"/>
    </source>
</evidence>
<reference evidence="2 3" key="3">
    <citation type="journal article" date="2017" name="Mol. Plant Pathol.">
        <title>A gapless genome sequence of the fungus Botrytis cinerea.</title>
        <authorList>
            <person name="Van Kan J.A."/>
            <person name="Stassen J.H."/>
            <person name="Mosbach A."/>
            <person name="Van Der Lee T.A."/>
            <person name="Faino L."/>
            <person name="Farmer A.D."/>
            <person name="Papasotiriou D.G."/>
            <person name="Zhou S."/>
            <person name="Seidl M.F."/>
            <person name="Cottam E."/>
            <person name="Edel D."/>
            <person name="Hahn M."/>
            <person name="Schwartz D.C."/>
            <person name="Dietrich R.A."/>
            <person name="Widdison S."/>
            <person name="Scalliet G."/>
        </authorList>
    </citation>
    <scope>NUCLEOTIDE SEQUENCE [LARGE SCALE GENOMIC DNA]</scope>
    <source>
        <strain evidence="2 3">B05.10</strain>
    </source>
</reference>
<gene>
    <name evidence="2" type="ORF">BCIN_01g02760</name>
</gene>
<evidence type="ECO:0000313" key="3">
    <source>
        <dbReference type="Proteomes" id="UP000001798"/>
    </source>
</evidence>
<dbReference type="PANTHER" id="PTHR47643">
    <property type="entry name" value="TPR DOMAIN PROTEIN (AFU_ORTHOLOGUE AFUA_5G12710)"/>
    <property type="match status" value="1"/>
</dbReference>